<dbReference type="Proteomes" id="UP000182624">
    <property type="component" value="Unassembled WGS sequence"/>
</dbReference>
<dbReference type="SUPFAM" id="SSF88946">
    <property type="entry name" value="Sigma2 domain of RNA polymerase sigma factors"/>
    <property type="match status" value="1"/>
</dbReference>
<evidence type="ECO:0000259" key="8">
    <source>
        <dbReference type="Pfam" id="PF08281"/>
    </source>
</evidence>
<dbReference type="InterPro" id="IPR036388">
    <property type="entry name" value="WH-like_DNA-bd_sf"/>
</dbReference>
<keyword evidence="5 6" id="KW-0804">Transcription</keyword>
<comment type="similarity">
    <text evidence="1 6">Belongs to the sigma-70 factor family. ECF subfamily.</text>
</comment>
<dbReference type="InterPro" id="IPR007627">
    <property type="entry name" value="RNA_pol_sigma70_r2"/>
</dbReference>
<keyword evidence="3 6" id="KW-0731">Sigma factor</keyword>
<dbReference type="OrthoDB" id="9795666at2"/>
<evidence type="ECO:0000256" key="5">
    <source>
        <dbReference type="ARBA" id="ARBA00023163"/>
    </source>
</evidence>
<organism evidence="9 10">
    <name type="scientific">Butyrivibrio proteoclasticus</name>
    <dbReference type="NCBI Taxonomy" id="43305"/>
    <lineage>
        <taxon>Bacteria</taxon>
        <taxon>Bacillati</taxon>
        <taxon>Bacillota</taxon>
        <taxon>Clostridia</taxon>
        <taxon>Lachnospirales</taxon>
        <taxon>Lachnospiraceae</taxon>
        <taxon>Butyrivibrio</taxon>
    </lineage>
</organism>
<reference evidence="10" key="1">
    <citation type="submission" date="2016-10" db="EMBL/GenBank/DDBJ databases">
        <authorList>
            <person name="Varghese N."/>
            <person name="Submissions S."/>
        </authorList>
    </citation>
    <scope>NUCLEOTIDE SEQUENCE [LARGE SCALE GENOMIC DNA]</scope>
    <source>
        <strain evidence="10">P18</strain>
    </source>
</reference>
<protein>
    <recommendedName>
        <fullName evidence="6">RNA polymerase sigma factor</fullName>
    </recommendedName>
</protein>
<accession>A0A1I5YKR2</accession>
<evidence type="ECO:0000256" key="4">
    <source>
        <dbReference type="ARBA" id="ARBA00023125"/>
    </source>
</evidence>
<dbReference type="CDD" id="cd06171">
    <property type="entry name" value="Sigma70_r4"/>
    <property type="match status" value="1"/>
</dbReference>
<dbReference type="PROSITE" id="PS01063">
    <property type="entry name" value="SIGMA70_ECF"/>
    <property type="match status" value="1"/>
</dbReference>
<dbReference type="InterPro" id="IPR000838">
    <property type="entry name" value="RNA_pol_sigma70_ECF_CS"/>
</dbReference>
<dbReference type="GO" id="GO:0003677">
    <property type="term" value="F:DNA binding"/>
    <property type="evidence" value="ECO:0007669"/>
    <property type="project" value="UniProtKB-KW"/>
</dbReference>
<feature type="domain" description="RNA polymerase sigma factor 70 region 4 type 2" evidence="8">
    <location>
        <begin position="113"/>
        <end position="165"/>
    </location>
</feature>
<dbReference type="InterPro" id="IPR013249">
    <property type="entry name" value="RNA_pol_sigma70_r4_t2"/>
</dbReference>
<evidence type="ECO:0000313" key="10">
    <source>
        <dbReference type="Proteomes" id="UP000182624"/>
    </source>
</evidence>
<dbReference type="Pfam" id="PF04542">
    <property type="entry name" value="Sigma70_r2"/>
    <property type="match status" value="1"/>
</dbReference>
<dbReference type="NCBIfam" id="TIGR02937">
    <property type="entry name" value="sigma70-ECF"/>
    <property type="match status" value="1"/>
</dbReference>
<evidence type="ECO:0000259" key="7">
    <source>
        <dbReference type="Pfam" id="PF04542"/>
    </source>
</evidence>
<dbReference type="AlphaFoldDB" id="A0A1I5YKR2"/>
<dbReference type="GO" id="GO:0006352">
    <property type="term" value="P:DNA-templated transcription initiation"/>
    <property type="evidence" value="ECO:0007669"/>
    <property type="project" value="InterPro"/>
</dbReference>
<evidence type="ECO:0000256" key="2">
    <source>
        <dbReference type="ARBA" id="ARBA00023015"/>
    </source>
</evidence>
<dbReference type="RefSeq" id="WP_074891987.1">
    <property type="nucleotide sequence ID" value="NZ_FOXO01000049.1"/>
</dbReference>
<name>A0A1I5YKR2_9FIRM</name>
<dbReference type="GO" id="GO:0016987">
    <property type="term" value="F:sigma factor activity"/>
    <property type="evidence" value="ECO:0007669"/>
    <property type="project" value="UniProtKB-KW"/>
</dbReference>
<gene>
    <name evidence="9" type="ORF">SAMN04487928_1496</name>
</gene>
<evidence type="ECO:0000313" key="9">
    <source>
        <dbReference type="EMBL" id="SFQ44823.1"/>
    </source>
</evidence>
<sequence length="171" mass="20205">MVDELLIKRIRAGDEDASEILVRKYYLQIMRFCRWQCGNTDLAEDLAQETFLKAFKSLNQYRKKGHFKAWLYSVAKSVCIDEFRKRRIESETACDIYELGSDSLEIKRLEDDDEIRHMMANLPEDQKEALLLHYIEGFSYRQMGEILNIPYRTAQSRVNLAIKTLREKGKI</sequence>
<keyword evidence="2 6" id="KW-0805">Transcription regulation</keyword>
<keyword evidence="4 6" id="KW-0238">DNA-binding</keyword>
<feature type="domain" description="RNA polymerase sigma-70 region 2" evidence="7">
    <location>
        <begin position="21"/>
        <end position="87"/>
    </location>
</feature>
<evidence type="ECO:0000256" key="6">
    <source>
        <dbReference type="RuleBase" id="RU000716"/>
    </source>
</evidence>
<dbReference type="SUPFAM" id="SSF88659">
    <property type="entry name" value="Sigma3 and sigma4 domains of RNA polymerase sigma factors"/>
    <property type="match status" value="1"/>
</dbReference>
<proteinExistence type="inferred from homology"/>
<dbReference type="PANTHER" id="PTHR43133:SF8">
    <property type="entry name" value="RNA POLYMERASE SIGMA FACTOR HI_1459-RELATED"/>
    <property type="match status" value="1"/>
</dbReference>
<evidence type="ECO:0000256" key="3">
    <source>
        <dbReference type="ARBA" id="ARBA00023082"/>
    </source>
</evidence>
<dbReference type="PANTHER" id="PTHR43133">
    <property type="entry name" value="RNA POLYMERASE ECF-TYPE SIGMA FACTO"/>
    <property type="match status" value="1"/>
</dbReference>
<dbReference type="EMBL" id="FOXO01000049">
    <property type="protein sequence ID" value="SFQ44823.1"/>
    <property type="molecule type" value="Genomic_DNA"/>
</dbReference>
<keyword evidence="10" id="KW-1185">Reference proteome</keyword>
<dbReference type="Pfam" id="PF08281">
    <property type="entry name" value="Sigma70_r4_2"/>
    <property type="match status" value="1"/>
</dbReference>
<dbReference type="InterPro" id="IPR014284">
    <property type="entry name" value="RNA_pol_sigma-70_dom"/>
</dbReference>
<dbReference type="GO" id="GO:0006950">
    <property type="term" value="P:response to stress"/>
    <property type="evidence" value="ECO:0007669"/>
    <property type="project" value="UniProtKB-ARBA"/>
</dbReference>
<dbReference type="Gene3D" id="1.10.1740.10">
    <property type="match status" value="1"/>
</dbReference>
<dbReference type="InterPro" id="IPR013324">
    <property type="entry name" value="RNA_pol_sigma_r3/r4-like"/>
</dbReference>
<dbReference type="Gene3D" id="1.10.10.10">
    <property type="entry name" value="Winged helix-like DNA-binding domain superfamily/Winged helix DNA-binding domain"/>
    <property type="match status" value="1"/>
</dbReference>
<dbReference type="InterPro" id="IPR039425">
    <property type="entry name" value="RNA_pol_sigma-70-like"/>
</dbReference>
<evidence type="ECO:0000256" key="1">
    <source>
        <dbReference type="ARBA" id="ARBA00010641"/>
    </source>
</evidence>
<dbReference type="InterPro" id="IPR013325">
    <property type="entry name" value="RNA_pol_sigma_r2"/>
</dbReference>